<gene>
    <name evidence="2" type="ORF">PGB27_22540</name>
</gene>
<dbReference type="SUPFAM" id="SSF55729">
    <property type="entry name" value="Acyl-CoA N-acyltransferases (Nat)"/>
    <property type="match status" value="1"/>
</dbReference>
<dbReference type="Pfam" id="PF00583">
    <property type="entry name" value="Acetyltransf_1"/>
    <property type="match status" value="1"/>
</dbReference>
<dbReference type="PROSITE" id="PS51186">
    <property type="entry name" value="GNAT"/>
    <property type="match status" value="1"/>
</dbReference>
<dbReference type="Proteomes" id="UP001300763">
    <property type="component" value="Unassembled WGS sequence"/>
</dbReference>
<dbReference type="InterPro" id="IPR016181">
    <property type="entry name" value="Acyl_CoA_acyltransferase"/>
</dbReference>
<accession>A0ABT5SZF2</accession>
<feature type="domain" description="N-acetyltransferase" evidence="1">
    <location>
        <begin position="23"/>
        <end position="178"/>
    </location>
</feature>
<dbReference type="RefSeq" id="WP_274202662.1">
    <property type="nucleotide sequence ID" value="NZ_JAQZAO010000010.1"/>
</dbReference>
<evidence type="ECO:0000259" key="1">
    <source>
        <dbReference type="PROSITE" id="PS51186"/>
    </source>
</evidence>
<comment type="caution">
    <text evidence="2">The sequence shown here is derived from an EMBL/GenBank/DDBJ whole genome shotgun (WGS) entry which is preliminary data.</text>
</comment>
<organism evidence="2 3">
    <name type="scientific">Actinomycetospora lemnae</name>
    <dbReference type="NCBI Taxonomy" id="3019891"/>
    <lineage>
        <taxon>Bacteria</taxon>
        <taxon>Bacillati</taxon>
        <taxon>Actinomycetota</taxon>
        <taxon>Actinomycetes</taxon>
        <taxon>Pseudonocardiales</taxon>
        <taxon>Pseudonocardiaceae</taxon>
        <taxon>Actinomycetospora</taxon>
    </lineage>
</organism>
<dbReference type="InterPro" id="IPR000182">
    <property type="entry name" value="GNAT_dom"/>
</dbReference>
<dbReference type="EMBL" id="JAQZAO010000010">
    <property type="protein sequence ID" value="MDD7968134.1"/>
    <property type="molecule type" value="Genomic_DNA"/>
</dbReference>
<dbReference type="Gene3D" id="3.40.630.30">
    <property type="match status" value="1"/>
</dbReference>
<sequence length="236" mass="25811">MSPEGSDPPTVHHGVRLRSGEEVLVRTLRPEDQDGLGAMFEELSNTSRYQRFLGGKPTVSDRALRRLADVDHRDHEALVAVAGDGEGDKVVGEARWIRDEDDRTVAEMAITVADDWQQRGLGTALAHDLARRAAEEGVERFTAEVLSDNSGVRRLVEHVGEVDSAERGGGVSMLQVNTPGHGDLALDDGGVRQVLRSAASGDFLVVPGPLRWWLRLSSEITKTLMVPVAALLRRRR</sequence>
<protein>
    <submittedName>
        <fullName evidence="2">GNAT family N-acetyltransferase</fullName>
    </submittedName>
</protein>
<keyword evidence="3" id="KW-1185">Reference proteome</keyword>
<name>A0ABT5SZF2_9PSEU</name>
<evidence type="ECO:0000313" key="2">
    <source>
        <dbReference type="EMBL" id="MDD7968134.1"/>
    </source>
</evidence>
<reference evidence="2 3" key="1">
    <citation type="submission" date="2023-02" db="EMBL/GenBank/DDBJ databases">
        <title>Genome sequencing required for Actinomycetospora new species description.</title>
        <authorList>
            <person name="Saimee Y."/>
            <person name="Duangmal K."/>
        </authorList>
    </citation>
    <scope>NUCLEOTIDE SEQUENCE [LARGE SCALE GENOMIC DNA]</scope>
    <source>
        <strain evidence="2 3">DW7H6</strain>
    </source>
</reference>
<proteinExistence type="predicted"/>
<dbReference type="CDD" id="cd04301">
    <property type="entry name" value="NAT_SF"/>
    <property type="match status" value="1"/>
</dbReference>
<evidence type="ECO:0000313" key="3">
    <source>
        <dbReference type="Proteomes" id="UP001300763"/>
    </source>
</evidence>